<dbReference type="EMBL" id="PDUG01000006">
    <property type="protein sequence ID" value="PIC18056.1"/>
    <property type="molecule type" value="Genomic_DNA"/>
</dbReference>
<dbReference type="AlphaFoldDB" id="A0A2G5STB2"/>
<evidence type="ECO:0000256" key="1">
    <source>
        <dbReference type="SAM" id="MobiDB-lite"/>
    </source>
</evidence>
<evidence type="ECO:0000313" key="3">
    <source>
        <dbReference type="Proteomes" id="UP000230233"/>
    </source>
</evidence>
<name>A0A2G5STB2_9PELO</name>
<feature type="compositionally biased region" description="Polar residues" evidence="1">
    <location>
        <begin position="84"/>
        <end position="103"/>
    </location>
</feature>
<accession>A0A2G5STB2</accession>
<feature type="compositionally biased region" description="Acidic residues" evidence="1">
    <location>
        <begin position="34"/>
        <end position="67"/>
    </location>
</feature>
<dbReference type="Proteomes" id="UP000230233">
    <property type="component" value="Chromosome X"/>
</dbReference>
<proteinExistence type="predicted"/>
<evidence type="ECO:0008006" key="4">
    <source>
        <dbReference type="Google" id="ProtNLM"/>
    </source>
</evidence>
<sequence length="103" mass="12057">MEIGEYLNVRSLSIQYWFGLRREKMRNRRAVEEAVYDLEEDETENAEDPEDQEEDDLEEPDSMDEDEGRQTENLEGESEDHNSTESFQKVSTSVKLITKTTCS</sequence>
<reference evidence="3" key="1">
    <citation type="submission" date="2017-10" db="EMBL/GenBank/DDBJ databases">
        <title>Rapid genome shrinkage in a self-fertile nematode reveals novel sperm competition proteins.</title>
        <authorList>
            <person name="Yin D."/>
            <person name="Schwarz E.M."/>
            <person name="Thomas C.G."/>
            <person name="Felde R.L."/>
            <person name="Korf I.F."/>
            <person name="Cutter A.D."/>
            <person name="Schartner C.M."/>
            <person name="Ralston E.J."/>
            <person name="Meyer B.J."/>
            <person name="Haag E.S."/>
        </authorList>
    </citation>
    <scope>NUCLEOTIDE SEQUENCE [LARGE SCALE GENOMIC DNA]</scope>
    <source>
        <strain evidence="3">JU1422</strain>
    </source>
</reference>
<keyword evidence="3" id="KW-1185">Reference proteome</keyword>
<comment type="caution">
    <text evidence="2">The sequence shown here is derived from an EMBL/GenBank/DDBJ whole genome shotgun (WGS) entry which is preliminary data.</text>
</comment>
<evidence type="ECO:0000313" key="2">
    <source>
        <dbReference type="EMBL" id="PIC18056.1"/>
    </source>
</evidence>
<organism evidence="2 3">
    <name type="scientific">Caenorhabditis nigoni</name>
    <dbReference type="NCBI Taxonomy" id="1611254"/>
    <lineage>
        <taxon>Eukaryota</taxon>
        <taxon>Metazoa</taxon>
        <taxon>Ecdysozoa</taxon>
        <taxon>Nematoda</taxon>
        <taxon>Chromadorea</taxon>
        <taxon>Rhabditida</taxon>
        <taxon>Rhabditina</taxon>
        <taxon>Rhabditomorpha</taxon>
        <taxon>Rhabditoidea</taxon>
        <taxon>Rhabditidae</taxon>
        <taxon>Peloderinae</taxon>
        <taxon>Caenorhabditis</taxon>
    </lineage>
</organism>
<feature type="region of interest" description="Disordered" evidence="1">
    <location>
        <begin position="34"/>
        <end position="103"/>
    </location>
</feature>
<gene>
    <name evidence="2" type="primary">Cnig_chr_X.g24085</name>
    <name evidence="2" type="ORF">B9Z55_024085</name>
</gene>
<protein>
    <recommendedName>
        <fullName evidence="4">Homeobox domain-containing protein</fullName>
    </recommendedName>
</protein>